<reference evidence="2" key="1">
    <citation type="submission" date="2016-04" db="EMBL/GenBank/DDBJ databases">
        <authorList>
            <person name="Evans L.H."/>
            <person name="Alamgir A."/>
            <person name="Owens N."/>
            <person name="Weber N.D."/>
            <person name="Virtaneva K."/>
            <person name="Barbian K."/>
            <person name="Babar A."/>
            <person name="Rosenke K."/>
        </authorList>
    </citation>
    <scope>NUCLEOTIDE SEQUENCE</scope>
    <source>
        <strain evidence="2">86-1</strain>
    </source>
</reference>
<protein>
    <recommendedName>
        <fullName evidence="1">F5/8 type C domain-containing protein</fullName>
    </recommendedName>
</protein>
<dbReference type="Pfam" id="PF25641">
    <property type="entry name" value="Head_fiber_dimeric"/>
    <property type="match status" value="4"/>
</dbReference>
<dbReference type="EMBL" id="FLUM01000003">
    <property type="protein sequence ID" value="SBW06759.1"/>
    <property type="molecule type" value="Genomic_DNA"/>
</dbReference>
<evidence type="ECO:0000259" key="1">
    <source>
        <dbReference type="PROSITE" id="PS50022"/>
    </source>
</evidence>
<dbReference type="Gene3D" id="2.60.120.260">
    <property type="entry name" value="Galactose-binding domain-like"/>
    <property type="match status" value="2"/>
</dbReference>
<gene>
    <name evidence="2" type="ORF">KL86DYS1_31464</name>
</gene>
<dbReference type="InterPro" id="IPR012334">
    <property type="entry name" value="Pectin_lyas_fold"/>
</dbReference>
<dbReference type="RefSeq" id="WP_296944286.1">
    <property type="nucleotide sequence ID" value="NZ_LT599032.1"/>
</dbReference>
<dbReference type="Pfam" id="PF00754">
    <property type="entry name" value="F5_F8_type_C"/>
    <property type="match status" value="2"/>
</dbReference>
<dbReference type="InterPro" id="IPR024535">
    <property type="entry name" value="RHGA/B-epi-like_pectate_lyase"/>
</dbReference>
<evidence type="ECO:0000313" key="2">
    <source>
        <dbReference type="EMBL" id="SBW06759.1"/>
    </source>
</evidence>
<dbReference type="InterPro" id="IPR008979">
    <property type="entry name" value="Galactose-bd-like_sf"/>
</dbReference>
<dbReference type="Pfam" id="PF12708">
    <property type="entry name" value="Pect-lyase_RHGA_epim"/>
    <property type="match status" value="2"/>
</dbReference>
<feature type="domain" description="F5/8 type C" evidence="1">
    <location>
        <begin position="1020"/>
        <end position="1134"/>
    </location>
</feature>
<sequence length="1503" mass="164542">MKNWLSLIIKFKRRFFSLSIFLISGFFISLYGQSWKLIESTKFPKQETFVATLSVLDHGAKGDGVTDNTETFQRLLDQLATYNGGTLYVPEGKYVIKGALNVPKGITIRGDWKKPQKNMPIEGTIIMAYSGKGDSGSAPLFTLEPGAGIMDMAIWYPEQTPDNIQQYPASIMFGKTGYWGNDYCNAKNITFVNSYIGLMLSRVNGGGCPIMNHLYGTPLSVGVEIDNIADVGRIENVNFSPEYWASSGLPHAPVSGGSYKNWIYNNGTGIVMRRNDWSYTCYVDIEGYSKGMLSAHSLVAGQETSVPNGHNYAMTFTRCKTGVYSADVNEVGVMYSNIKMTDCENGFVIGPNTSGTVQIQASEISATAEAVKIDKLSSVKTLVNQCVINKGVVNAAGGILVANDCDFKNQQPQIALGIGARSVLTGNRFTQEAKIDDRSIMESVIDHSPLSIKKVPDFSKVEEKTRKPSRSVMYLATVAPYNANGNGVKDNTTAIQSALDKAAADGGGVVFLPPGNYKVTGNLSVPTGVELKGAVDLSSAPLGKGTVIEVYTGKGNPNGQPFMKLAKNSGIRGIVFNYPEQRAAYLPNMFAYPYTVQVTGSDAYIINVGMRAVDKFADLFTYKCDNHFIDYVMGHVFNGGIKVGANTENGVIQNVHVNIGCYATGGESKWGSWPNSPIPGIEESLVQASYKYGLEKLDFIELGACKNQCLYNNFIYGAHKGLILGDNSGSGPEGISMGTGIDGTTSAVCIEKIGVGGFDFINTQLVAIGDNNTWYIETGAGFTGSTTFFNSDYWGNPSRGMQLRNGTIELQSANFHHPGQSGLATLNHPAKLSLVASTVAPTDAILTDPAEAQLSVQSSVLNSSGIKPEKCALWKNNLDYAIRYTTEYVYDRAGWTATASHNNNNAYMAIDSKPETRWDTGASQASGQWFIVDMKKAQKLDAIILDVAASAGDSPISYKMYLSDDGQTWTSAVASGKGTRDVSFIYLDETAKARYIKIEQTGQAGNYWSIHEFYVYSADLKKQEIPLDRTGWIASASKNNDGAQRTLDDDLSTRWDTEAVQESGEWFQVDMLQSQKFNKIHLDYTESPNDGPDKYEIYVSDDGESWGEPIASGNGTKSALKVELNDQEARYIRILQTGTNEGGYWSIHEFWAYNNEKEIEAVKFEIIPTPSNATVYINEIEQSFVTIEKGKDVTYKVSAEGYVTVEDTRSNLQSDTRLEVKLEVIPVPKIRFEIVPTPSNATVTINGIEQKIAEIKKGMDITYKVSAAGYITVEESLTDVQTDMQLEVNLTPAPSTKVKFEIVPTPSSAIVIINGIEQKVTEIEKGKSVIYKVSAEGYIAEEKTMTDIQSDTRLEVNLDPIPVIRFEIIPTPSDAIVIINGSEQKTIEIQKGQDVTYKVSAEGYIPEEKTVTNIQSDTQLMINLNPIVSDPDKEISFSYDGHHIKVRGTTGEFRLRVYSVSGKCLIDNTTKGDIPFICPASGVYILRLDYEGSKHEKKVFLNK</sequence>
<feature type="domain" description="F5/8 type C" evidence="1">
    <location>
        <begin position="877"/>
        <end position="1018"/>
    </location>
</feature>
<dbReference type="InterPro" id="IPR051801">
    <property type="entry name" value="GH28_Enzymes"/>
</dbReference>
<name>A0A212K4V8_9BACT</name>
<dbReference type="SUPFAM" id="SSF51126">
    <property type="entry name" value="Pectin lyase-like"/>
    <property type="match status" value="2"/>
</dbReference>
<dbReference type="SUPFAM" id="SSF49785">
    <property type="entry name" value="Galactose-binding domain-like"/>
    <property type="match status" value="2"/>
</dbReference>
<dbReference type="InterPro" id="IPR057859">
    <property type="entry name" value="HFD"/>
</dbReference>
<accession>A0A212K4V8</accession>
<dbReference type="InterPro" id="IPR011050">
    <property type="entry name" value="Pectin_lyase_fold/virulence"/>
</dbReference>
<dbReference type="Gene3D" id="2.160.20.10">
    <property type="entry name" value="Single-stranded right-handed beta-helix, Pectin lyase-like"/>
    <property type="match status" value="2"/>
</dbReference>
<dbReference type="PANTHER" id="PTHR31339">
    <property type="entry name" value="PECTIN LYASE-RELATED"/>
    <property type="match status" value="1"/>
</dbReference>
<proteinExistence type="predicted"/>
<dbReference type="InterPro" id="IPR000421">
    <property type="entry name" value="FA58C"/>
</dbReference>
<organism evidence="2">
    <name type="scientific">uncultured Dysgonomonas sp</name>
    <dbReference type="NCBI Taxonomy" id="206096"/>
    <lineage>
        <taxon>Bacteria</taxon>
        <taxon>Pseudomonadati</taxon>
        <taxon>Bacteroidota</taxon>
        <taxon>Bacteroidia</taxon>
        <taxon>Bacteroidales</taxon>
        <taxon>Dysgonomonadaceae</taxon>
        <taxon>Dysgonomonas</taxon>
        <taxon>environmental samples</taxon>
    </lineage>
</organism>
<dbReference type="PROSITE" id="PS50022">
    <property type="entry name" value="FA58C_3"/>
    <property type="match status" value="2"/>
</dbReference>